<sequence>MDSRLSGDPTGVVIGRFVDSVPDIILTRRERWRRAGEFDPEDVSEMSGDIFVEPCLENYPRPTKKLKLNQIRQTSVVNVSPNSLDSGCAKDKLTDFSSQAFENTGSVINNHTKKNSSIIQPSSYPYFVPENAPDTSTAPPRLFDSKIITAGIRKPGFNLPTTACHEVKVSTYARLRLKTVSAPNISIEDPSGHPDAFIPAEDGIIRTREIPADIFNHSTLQLPPHIKETATCHRYMASINVLQKQVLVRILATQRYSVELVERDELGSADLIVDPFTGVIYASLFSLPFECEALISRVSKLSWNHRRLIVILEGYPPTAAIKALDETSHSLFAYTPPILKAIKKLRRGVDMAEAVGEKCETTIVLYAFPNTVNEAAVITRHIGDLAEDADQTNGAVWGDRMWMDEVTEDEEILAKAAGMNRFTAALILSQMALEDFVEMTAEQRQDTFGPYVGDEAITAFNADLNARVEINRSSDITVFQDYYHAIDAHGSGTTNDSDIDIYA</sequence>
<reference evidence="1 2" key="1">
    <citation type="submission" date="2014-04" db="EMBL/GenBank/DDBJ databases">
        <title>Evolutionary Origins and Diversification of the Mycorrhizal Mutualists.</title>
        <authorList>
            <consortium name="DOE Joint Genome Institute"/>
            <consortium name="Mycorrhizal Genomics Consortium"/>
            <person name="Kohler A."/>
            <person name="Kuo A."/>
            <person name="Nagy L.G."/>
            <person name="Floudas D."/>
            <person name="Copeland A."/>
            <person name="Barry K.W."/>
            <person name="Cichocki N."/>
            <person name="Veneault-Fourrey C."/>
            <person name="LaButti K."/>
            <person name="Lindquist E.A."/>
            <person name="Lipzen A."/>
            <person name="Lundell T."/>
            <person name="Morin E."/>
            <person name="Murat C."/>
            <person name="Riley R."/>
            <person name="Ohm R."/>
            <person name="Sun H."/>
            <person name="Tunlid A."/>
            <person name="Henrissat B."/>
            <person name="Grigoriev I.V."/>
            <person name="Hibbett D.S."/>
            <person name="Martin F."/>
        </authorList>
    </citation>
    <scope>NUCLEOTIDE SEQUENCE [LARGE SCALE GENOMIC DNA]</scope>
    <source>
        <strain evidence="1 2">Koide BX008</strain>
    </source>
</reference>
<dbReference type="STRING" id="946122.A0A0C2XPM3"/>
<accession>A0A0C2XPM3</accession>
<name>A0A0C2XPM3_AMAMK</name>
<organism evidence="1 2">
    <name type="scientific">Amanita muscaria (strain Koide BX008)</name>
    <dbReference type="NCBI Taxonomy" id="946122"/>
    <lineage>
        <taxon>Eukaryota</taxon>
        <taxon>Fungi</taxon>
        <taxon>Dikarya</taxon>
        <taxon>Basidiomycota</taxon>
        <taxon>Agaricomycotina</taxon>
        <taxon>Agaricomycetes</taxon>
        <taxon>Agaricomycetidae</taxon>
        <taxon>Agaricales</taxon>
        <taxon>Pluteineae</taxon>
        <taxon>Amanitaceae</taxon>
        <taxon>Amanita</taxon>
    </lineage>
</organism>
<dbReference type="EMBL" id="KN818222">
    <property type="protein sequence ID" value="KIL71138.1"/>
    <property type="molecule type" value="Genomic_DNA"/>
</dbReference>
<evidence type="ECO:0000313" key="2">
    <source>
        <dbReference type="Proteomes" id="UP000054549"/>
    </source>
</evidence>
<protein>
    <submittedName>
        <fullName evidence="1">Uncharacterized protein</fullName>
    </submittedName>
</protein>
<proteinExistence type="predicted"/>
<dbReference type="InParanoid" id="A0A0C2XPM3"/>
<dbReference type="AlphaFoldDB" id="A0A0C2XPM3"/>
<evidence type="ECO:0000313" key="1">
    <source>
        <dbReference type="EMBL" id="KIL71138.1"/>
    </source>
</evidence>
<gene>
    <name evidence="1" type="ORF">M378DRAFT_154610</name>
</gene>
<dbReference type="Proteomes" id="UP000054549">
    <property type="component" value="Unassembled WGS sequence"/>
</dbReference>
<keyword evidence="2" id="KW-1185">Reference proteome</keyword>
<dbReference type="OrthoDB" id="2422840at2759"/>
<dbReference type="HOGENOM" id="CLU_541793_0_0_1"/>